<name>A0ABW5BTL1_9BACI</name>
<comment type="caution">
    <text evidence="1">The sequence shown here is derived from an EMBL/GenBank/DDBJ whole genome shotgun (WGS) entry which is preliminary data.</text>
</comment>
<protein>
    <submittedName>
        <fullName evidence="1">DUF6171 family protein</fullName>
    </submittedName>
</protein>
<reference evidence="2" key="1">
    <citation type="journal article" date="2019" name="Int. J. Syst. Evol. Microbiol.">
        <title>The Global Catalogue of Microorganisms (GCM) 10K type strain sequencing project: providing services to taxonomists for standard genome sequencing and annotation.</title>
        <authorList>
            <consortium name="The Broad Institute Genomics Platform"/>
            <consortium name="The Broad Institute Genome Sequencing Center for Infectious Disease"/>
            <person name="Wu L."/>
            <person name="Ma J."/>
        </authorList>
    </citation>
    <scope>NUCLEOTIDE SEQUENCE [LARGE SCALE GENOMIC DNA]</scope>
    <source>
        <strain evidence="2">CGMCC 1.15474</strain>
    </source>
</reference>
<gene>
    <name evidence="1" type="ORF">ACFSKK_07140</name>
</gene>
<dbReference type="Proteomes" id="UP001597318">
    <property type="component" value="Unassembled WGS sequence"/>
</dbReference>
<sequence length="84" mass="9340">MTTNVCKGCSGNVIIKKEEVDRILSKHLPDNLIVSDEVYKNRLEACQDCPSFVYGTTCSYSGCLVEYRAKFTSKNCPNPAGAKW</sequence>
<keyword evidence="2" id="KW-1185">Reference proteome</keyword>
<accession>A0ABW5BTL1</accession>
<dbReference type="EMBL" id="JBHUIK010000001">
    <property type="protein sequence ID" value="MFD2213468.1"/>
    <property type="molecule type" value="Genomic_DNA"/>
</dbReference>
<evidence type="ECO:0000313" key="1">
    <source>
        <dbReference type="EMBL" id="MFD2213468.1"/>
    </source>
</evidence>
<organism evidence="1 2">
    <name type="scientific">Metabacillus endolithicus</name>
    <dbReference type="NCBI Taxonomy" id="1535204"/>
    <lineage>
        <taxon>Bacteria</taxon>
        <taxon>Bacillati</taxon>
        <taxon>Bacillota</taxon>
        <taxon>Bacilli</taxon>
        <taxon>Bacillales</taxon>
        <taxon>Bacillaceae</taxon>
        <taxon>Metabacillus</taxon>
    </lineage>
</organism>
<dbReference type="RefSeq" id="WP_247340723.1">
    <property type="nucleotide sequence ID" value="NZ_CP095550.1"/>
</dbReference>
<proteinExistence type="predicted"/>
<evidence type="ECO:0000313" key="2">
    <source>
        <dbReference type="Proteomes" id="UP001597318"/>
    </source>
</evidence>